<organism evidence="2 3">
    <name type="scientific">Nocardia cerradoensis</name>
    <dbReference type="NCBI Taxonomy" id="85688"/>
    <lineage>
        <taxon>Bacteria</taxon>
        <taxon>Bacillati</taxon>
        <taxon>Actinomycetota</taxon>
        <taxon>Actinomycetes</taxon>
        <taxon>Mycobacteriales</taxon>
        <taxon>Nocardiaceae</taxon>
        <taxon>Nocardia</taxon>
    </lineage>
</organism>
<reference evidence="2 3" key="1">
    <citation type="submission" date="2017-07" db="EMBL/GenBank/DDBJ databases">
        <title>First draft Genome Sequence of Nocardia cerradoensis isolated from human infection.</title>
        <authorList>
            <person name="Carrasco G."/>
        </authorList>
    </citation>
    <scope>NUCLEOTIDE SEQUENCE [LARGE SCALE GENOMIC DNA]</scope>
    <source>
        <strain evidence="2 3">CNM20130759</strain>
    </source>
</reference>
<comment type="caution">
    <text evidence="2">The sequence shown here is derived from an EMBL/GenBank/DDBJ whole genome shotgun (WGS) entry which is preliminary data.</text>
</comment>
<dbReference type="AlphaFoldDB" id="A0A231GW64"/>
<name>A0A231GW64_9NOCA</name>
<dbReference type="Pfam" id="PF04149">
    <property type="entry name" value="DUF397"/>
    <property type="match status" value="1"/>
</dbReference>
<proteinExistence type="predicted"/>
<dbReference type="Proteomes" id="UP000215506">
    <property type="component" value="Unassembled WGS sequence"/>
</dbReference>
<dbReference type="EMBL" id="NGAF01000027">
    <property type="protein sequence ID" value="OXR40731.1"/>
    <property type="molecule type" value="Genomic_DNA"/>
</dbReference>
<evidence type="ECO:0000313" key="2">
    <source>
        <dbReference type="EMBL" id="OXR40731.1"/>
    </source>
</evidence>
<evidence type="ECO:0000259" key="1">
    <source>
        <dbReference type="Pfam" id="PF04149"/>
    </source>
</evidence>
<keyword evidence="3" id="KW-1185">Reference proteome</keyword>
<gene>
    <name evidence="2" type="ORF">B7C42_07155</name>
</gene>
<feature type="domain" description="DUF397" evidence="1">
    <location>
        <begin position="9"/>
        <end position="61"/>
    </location>
</feature>
<evidence type="ECO:0000313" key="3">
    <source>
        <dbReference type="Proteomes" id="UP000215506"/>
    </source>
</evidence>
<dbReference type="InterPro" id="IPR007278">
    <property type="entry name" value="DUF397"/>
</dbReference>
<protein>
    <recommendedName>
        <fullName evidence="1">DUF397 domain-containing protein</fullName>
    </recommendedName>
</protein>
<sequence length="65" mass="6889">MSTEPSNPQWFKSSYSSGSQECVEVAFLGADSVGVRDSKCPGGPELVFSAAEWDSFTVAVRAGQL</sequence>
<dbReference type="RefSeq" id="WP_081879925.1">
    <property type="nucleotide sequence ID" value="NZ_NGAF01000027.1"/>
</dbReference>
<accession>A0A231GW64</accession>